<evidence type="ECO:0000256" key="4">
    <source>
        <dbReference type="ARBA" id="ARBA00022801"/>
    </source>
</evidence>
<name>A0A498MVB1_LABRO</name>
<protein>
    <submittedName>
        <fullName evidence="9">RNA exonuclease 1-like protein</fullName>
    </submittedName>
</protein>
<organism evidence="9 10">
    <name type="scientific">Labeo rohita</name>
    <name type="common">Indian major carp</name>
    <name type="synonym">Cyprinus rohita</name>
    <dbReference type="NCBI Taxonomy" id="84645"/>
    <lineage>
        <taxon>Eukaryota</taxon>
        <taxon>Metazoa</taxon>
        <taxon>Chordata</taxon>
        <taxon>Craniata</taxon>
        <taxon>Vertebrata</taxon>
        <taxon>Euteleostomi</taxon>
        <taxon>Actinopterygii</taxon>
        <taxon>Neopterygii</taxon>
        <taxon>Teleostei</taxon>
        <taxon>Ostariophysi</taxon>
        <taxon>Cypriniformes</taxon>
        <taxon>Cyprinidae</taxon>
        <taxon>Labeoninae</taxon>
        <taxon>Labeonini</taxon>
        <taxon>Labeo</taxon>
    </lineage>
</organism>
<evidence type="ECO:0000256" key="6">
    <source>
        <dbReference type="ARBA" id="ARBA00023242"/>
    </source>
</evidence>
<keyword evidence="3" id="KW-0540">Nuclease</keyword>
<evidence type="ECO:0000256" key="5">
    <source>
        <dbReference type="ARBA" id="ARBA00022839"/>
    </source>
</evidence>
<evidence type="ECO:0000259" key="8">
    <source>
        <dbReference type="SMART" id="SM00479"/>
    </source>
</evidence>
<dbReference type="InterPro" id="IPR012337">
    <property type="entry name" value="RNaseH-like_sf"/>
</dbReference>
<comment type="similarity">
    <text evidence="2">Belongs to the REXO1/REXO3 family.</text>
</comment>
<dbReference type="EMBL" id="QBIY01012537">
    <property type="protein sequence ID" value="RXN24441.1"/>
    <property type="molecule type" value="Genomic_DNA"/>
</dbReference>
<dbReference type="AlphaFoldDB" id="A0A498MVB1"/>
<dbReference type="GO" id="GO:0003676">
    <property type="term" value="F:nucleic acid binding"/>
    <property type="evidence" value="ECO:0007669"/>
    <property type="project" value="InterPro"/>
</dbReference>
<dbReference type="STRING" id="84645.A0A498MVB1"/>
<proteinExistence type="inferred from homology"/>
<feature type="compositionally biased region" description="Basic and acidic residues" evidence="7">
    <location>
        <begin position="218"/>
        <end position="242"/>
    </location>
</feature>
<evidence type="ECO:0000256" key="3">
    <source>
        <dbReference type="ARBA" id="ARBA00022722"/>
    </source>
</evidence>
<comment type="caution">
    <text evidence="9">The sequence shown here is derived from an EMBL/GenBank/DDBJ whole genome shotgun (WGS) entry which is preliminary data.</text>
</comment>
<dbReference type="GO" id="GO:0005634">
    <property type="term" value="C:nucleus"/>
    <property type="evidence" value="ECO:0007669"/>
    <property type="project" value="UniProtKB-SubCell"/>
</dbReference>
<dbReference type="InterPro" id="IPR013520">
    <property type="entry name" value="Ribonucl_H"/>
</dbReference>
<dbReference type="GO" id="GO:0004527">
    <property type="term" value="F:exonuclease activity"/>
    <property type="evidence" value="ECO:0007669"/>
    <property type="project" value="UniProtKB-KW"/>
</dbReference>
<gene>
    <name evidence="9" type="ORF">ROHU_006147</name>
</gene>
<keyword evidence="6" id="KW-0539">Nucleus</keyword>
<evidence type="ECO:0000313" key="10">
    <source>
        <dbReference type="Proteomes" id="UP000290572"/>
    </source>
</evidence>
<evidence type="ECO:0000256" key="1">
    <source>
        <dbReference type="ARBA" id="ARBA00004123"/>
    </source>
</evidence>
<dbReference type="InterPro" id="IPR047021">
    <property type="entry name" value="REXO1/3/4-like"/>
</dbReference>
<dbReference type="SMART" id="SM00479">
    <property type="entry name" value="EXOIII"/>
    <property type="match status" value="1"/>
</dbReference>
<feature type="region of interest" description="Disordered" evidence="7">
    <location>
        <begin position="170"/>
        <end position="244"/>
    </location>
</feature>
<evidence type="ECO:0000256" key="2">
    <source>
        <dbReference type="ARBA" id="ARBA00006357"/>
    </source>
</evidence>
<feature type="domain" description="Exonuclease" evidence="8">
    <location>
        <begin position="693"/>
        <end position="830"/>
    </location>
</feature>
<dbReference type="CDD" id="cd06145">
    <property type="entry name" value="REX1_like"/>
    <property type="match status" value="1"/>
</dbReference>
<dbReference type="InterPro" id="IPR036397">
    <property type="entry name" value="RNaseH_sf"/>
</dbReference>
<dbReference type="PANTHER" id="PTHR12801:SF152">
    <property type="entry name" value="EXONUCLEASE DOMAIN-CONTAINING PROTEIN"/>
    <property type="match status" value="1"/>
</dbReference>
<feature type="compositionally biased region" description="Basic residues" evidence="7">
    <location>
        <begin position="183"/>
        <end position="193"/>
    </location>
</feature>
<keyword evidence="5 9" id="KW-0269">Exonuclease</keyword>
<keyword evidence="4" id="KW-0378">Hydrolase</keyword>
<keyword evidence="10" id="KW-1185">Reference proteome</keyword>
<dbReference type="InterPro" id="IPR034922">
    <property type="entry name" value="REX1-like_exo"/>
</dbReference>
<dbReference type="Proteomes" id="UP000290572">
    <property type="component" value="Unassembled WGS sequence"/>
</dbReference>
<accession>A0A498MVB1</accession>
<sequence length="833" mass="92697">MTTTDFGDPEVTSGNGASHTTEDNYACLEELERINKEIEAVKYEVEKEQKRLSRYQTSQSLAQTDSAGLCSDKYLRTTNSQGKDQNGNHLKYKHSTSGLKYVVDRARPKTDLEYDPCSNFSADLLSSSSVDCKLKSTDKADAEHSLKNNRTRKSIQPVSCHFVDSDDEGTLVIDIPPSAKDQGKRRAKQKGKSTPRLPEGNSAVNNDLLANAQTKPRQCKETLSSDRLPSHEIKNRVGDQENHTTSVKPVMIPQEQESSEGELVIDVSPLEDEHKLSKQFGTTTKELPRLCPISDVPAEGGKEPNEGPLNKQVMTAMNSIKETKPFLEDLTEEPVAEAVKSTNLSMEAFATQKEKKAHNMENVLDDISTCLDNLKIVVQDATFVAEPQIDISSYTQKSEVISSNKILQDQALQQYFPMVSSQSFPSSLPKTFASTAVAGSNNEAIVIDSSSDEELKYSDLDLSESDPMEECYRIFMEANQNEGPVVQCDAPAMGVKRKAKVRHEVGAKVPHDVRQRYVNLFVEEFLKSSVTVQDAFEKALAEEKNVYDRSINKLKYLSIAVNALKRLKNQNILPAKGDLILYEQLKEHVLSEDMLRVNNFPRKHKDKADFAIQYGDTKKAISDPLKRICCRCGATFSVDKSGKHTRREECNYHYGKVIENRVPGGVETRYSCLSLQGFVNSLPQSSVAKTCPGVFAVDTQTCYTTRGLELARVTVVSSGLQVVFDSFVRPDSDVIDYNTRFSGISEDDVKGTNSTLRDVQAVLLSFINADTILIGHGLENDLTTLKIIHNTVIDTSVVFPHRLGLPHKRELNSLTADYLRRIIQESGLPSKQN</sequence>
<feature type="region of interest" description="Disordered" evidence="7">
    <location>
        <begin position="1"/>
        <end position="23"/>
    </location>
</feature>
<dbReference type="Pfam" id="PF00929">
    <property type="entry name" value="RNase_T"/>
    <property type="match status" value="1"/>
</dbReference>
<evidence type="ECO:0000256" key="7">
    <source>
        <dbReference type="SAM" id="MobiDB-lite"/>
    </source>
</evidence>
<evidence type="ECO:0000313" key="9">
    <source>
        <dbReference type="EMBL" id="RXN24441.1"/>
    </source>
</evidence>
<dbReference type="Pfam" id="PF15870">
    <property type="entry name" value="EloA-BP1"/>
    <property type="match status" value="1"/>
</dbReference>
<dbReference type="PANTHER" id="PTHR12801">
    <property type="entry name" value="RNA EXONUCLEASE REXO1 / RECO3 FAMILY MEMBER-RELATED"/>
    <property type="match status" value="1"/>
</dbReference>
<dbReference type="SUPFAM" id="SSF53098">
    <property type="entry name" value="Ribonuclease H-like"/>
    <property type="match status" value="1"/>
</dbReference>
<reference evidence="9 10" key="1">
    <citation type="submission" date="2018-03" db="EMBL/GenBank/DDBJ databases">
        <title>Draft genome sequence of Rohu Carp (Labeo rohita).</title>
        <authorList>
            <person name="Das P."/>
            <person name="Kushwaha B."/>
            <person name="Joshi C.G."/>
            <person name="Kumar D."/>
            <person name="Nagpure N.S."/>
            <person name="Sahoo L."/>
            <person name="Das S.P."/>
            <person name="Bit A."/>
            <person name="Patnaik S."/>
            <person name="Meher P.K."/>
            <person name="Jayasankar P."/>
            <person name="Koringa P.G."/>
            <person name="Patel N.V."/>
            <person name="Hinsu A.T."/>
            <person name="Kumar R."/>
            <person name="Pandey M."/>
            <person name="Agarwal S."/>
            <person name="Srivastava S."/>
            <person name="Singh M."/>
            <person name="Iquebal M.A."/>
            <person name="Jaiswal S."/>
            <person name="Angadi U.B."/>
            <person name="Kumar N."/>
            <person name="Raza M."/>
            <person name="Shah T.M."/>
            <person name="Rai A."/>
            <person name="Jena J.K."/>
        </authorList>
    </citation>
    <scope>NUCLEOTIDE SEQUENCE [LARGE SCALE GENOMIC DNA]</scope>
    <source>
        <strain evidence="9">DASCIFA01</strain>
        <tissue evidence="9">Testis</tissue>
    </source>
</reference>
<dbReference type="Gene3D" id="3.30.420.10">
    <property type="entry name" value="Ribonuclease H-like superfamily/Ribonuclease H"/>
    <property type="match status" value="1"/>
</dbReference>
<dbReference type="InterPro" id="IPR031736">
    <property type="entry name" value="REXO1-like_dom"/>
</dbReference>
<comment type="subcellular location">
    <subcellularLocation>
        <location evidence="1">Nucleus</location>
    </subcellularLocation>
</comment>